<dbReference type="InterPro" id="IPR000700">
    <property type="entry name" value="PAS-assoc_C"/>
</dbReference>
<dbReference type="Gene3D" id="3.30.450.20">
    <property type="entry name" value="PAS domain"/>
    <property type="match status" value="2"/>
</dbReference>
<dbReference type="InterPro" id="IPR000160">
    <property type="entry name" value="GGDEF_dom"/>
</dbReference>
<protein>
    <submittedName>
        <fullName evidence="3">Diguanylate cyclase</fullName>
    </submittedName>
</protein>
<dbReference type="SUPFAM" id="SSF55785">
    <property type="entry name" value="PYP-like sensor domain (PAS domain)"/>
    <property type="match status" value="2"/>
</dbReference>
<dbReference type="PROSITE" id="PS50887">
    <property type="entry name" value="GGDEF"/>
    <property type="match status" value="1"/>
</dbReference>
<keyword evidence="4" id="KW-1185">Reference proteome</keyword>
<dbReference type="Gene3D" id="3.30.450.40">
    <property type="match status" value="1"/>
</dbReference>
<dbReference type="Pfam" id="PF08447">
    <property type="entry name" value="PAS_3"/>
    <property type="match status" value="1"/>
</dbReference>
<feature type="domain" description="PAC" evidence="1">
    <location>
        <begin position="260"/>
        <end position="311"/>
    </location>
</feature>
<dbReference type="RefSeq" id="WP_196124257.1">
    <property type="nucleotide sequence ID" value="NZ_JADPMR010000004.1"/>
</dbReference>
<dbReference type="SMART" id="SM00065">
    <property type="entry name" value="GAF"/>
    <property type="match status" value="1"/>
</dbReference>
<organism evidence="3 4">
    <name type="scientific">Vibrio nitrifigilis</name>
    <dbReference type="NCBI Taxonomy" id="2789781"/>
    <lineage>
        <taxon>Bacteria</taxon>
        <taxon>Pseudomonadati</taxon>
        <taxon>Pseudomonadota</taxon>
        <taxon>Gammaproteobacteria</taxon>
        <taxon>Vibrionales</taxon>
        <taxon>Vibrionaceae</taxon>
        <taxon>Vibrio</taxon>
    </lineage>
</organism>
<dbReference type="Pfam" id="PF00990">
    <property type="entry name" value="GGDEF"/>
    <property type="match status" value="1"/>
</dbReference>
<dbReference type="PANTHER" id="PTHR44757">
    <property type="entry name" value="DIGUANYLATE CYCLASE DGCP"/>
    <property type="match status" value="1"/>
</dbReference>
<name>A0ABS0GIR0_9VIBR</name>
<evidence type="ECO:0000259" key="2">
    <source>
        <dbReference type="PROSITE" id="PS50887"/>
    </source>
</evidence>
<dbReference type="InterPro" id="IPR052155">
    <property type="entry name" value="Biofilm_reg_signaling"/>
</dbReference>
<dbReference type="InterPro" id="IPR029016">
    <property type="entry name" value="GAF-like_dom_sf"/>
</dbReference>
<evidence type="ECO:0000313" key="3">
    <source>
        <dbReference type="EMBL" id="MBF9002326.1"/>
    </source>
</evidence>
<dbReference type="NCBIfam" id="TIGR00254">
    <property type="entry name" value="GGDEF"/>
    <property type="match status" value="1"/>
</dbReference>
<dbReference type="EMBL" id="JADPMR010000004">
    <property type="protein sequence ID" value="MBF9002326.1"/>
    <property type="molecule type" value="Genomic_DNA"/>
</dbReference>
<dbReference type="PANTHER" id="PTHR44757:SF2">
    <property type="entry name" value="BIOFILM ARCHITECTURE MAINTENANCE PROTEIN MBAA"/>
    <property type="match status" value="1"/>
</dbReference>
<sequence>MMIKPSDYSAVYKEALAQLKTASVEQLPELQSLIKVTADTFNCPMATLSLCDDHANNPTQIFISSVGIEEKGIDSPNSFGRYIVNNKQRLVVQDAVKDPRFKDNPYVQKEMIRSCAGFPICIDPEVVVGSLNVFDNQIREFDDNDIEQLGRLAQIVEGLLRSNLNYLQAKIAFEEVEFQRVLLARKEELFNELEKVSGVGGWEYDMESDELVWTKQTREIVGVEADFVPTLTSGFDYFAPEARDIIEETVNRAMVTDGKWSSELPFINAKGRHMWVRTTGQGIYKQGKMCRLIGSFQDVSERKFIEQKMNENERLMQSQNSELSAIVANIPNGVAVYDARGLLKYWNEQHIKVYRKESSQMKVRNSFREFLRTRYERQETADSPDELMERMYDAFDASETLRTIYYLKSGEIVEALYSQLPDRGWIITSEDITAQERSREEIEYAAHHDILTGLANRTRFNHYGDTLMSAKESGECQHLLMLIDLDLFKEVNDTYGHSAGDDVLKEVAKRLFKEVEIDDLACRFGGDEFAIILSGQNEIIKRAESVAKNIVKAIAQPFYVAEHELTIGISIGMCVIARQDSKLNEALKHADIALYAVKNAGRNGYRFYDPSMVDDRREK</sequence>
<dbReference type="CDD" id="cd00130">
    <property type="entry name" value="PAS"/>
    <property type="match status" value="1"/>
</dbReference>
<comment type="caution">
    <text evidence="3">The sequence shown here is derived from an EMBL/GenBank/DDBJ whole genome shotgun (WGS) entry which is preliminary data.</text>
</comment>
<evidence type="ECO:0000313" key="4">
    <source>
        <dbReference type="Proteomes" id="UP000597206"/>
    </source>
</evidence>
<dbReference type="CDD" id="cd01949">
    <property type="entry name" value="GGDEF"/>
    <property type="match status" value="1"/>
</dbReference>
<proteinExistence type="predicted"/>
<dbReference type="InterPro" id="IPR003018">
    <property type="entry name" value="GAF"/>
</dbReference>
<dbReference type="Pfam" id="PF12860">
    <property type="entry name" value="PAS_7"/>
    <property type="match status" value="1"/>
</dbReference>
<dbReference type="InterPro" id="IPR000014">
    <property type="entry name" value="PAS"/>
</dbReference>
<dbReference type="SMART" id="SM00267">
    <property type="entry name" value="GGDEF"/>
    <property type="match status" value="1"/>
</dbReference>
<dbReference type="Proteomes" id="UP000597206">
    <property type="component" value="Unassembled WGS sequence"/>
</dbReference>
<reference evidence="3 4" key="1">
    <citation type="submission" date="2020-11" db="EMBL/GenBank/DDBJ databases">
        <title>Vibrio nitrifigilis sp. nov., a marine nitrogen-fixing bacterium isolated from the lagoon sediment of an islet inside an atoll.</title>
        <authorList>
            <person name="Wang L.-T."/>
            <person name="Shieh W.Y."/>
        </authorList>
    </citation>
    <scope>NUCLEOTIDE SEQUENCE [LARGE SCALE GENOMIC DNA]</scope>
    <source>
        <strain evidence="3 4">NFV-1</strain>
    </source>
</reference>
<dbReference type="Gene3D" id="3.30.70.270">
    <property type="match status" value="1"/>
</dbReference>
<dbReference type="InterPro" id="IPR043128">
    <property type="entry name" value="Rev_trsase/Diguanyl_cyclase"/>
</dbReference>
<dbReference type="NCBIfam" id="TIGR00229">
    <property type="entry name" value="sensory_box"/>
    <property type="match status" value="1"/>
</dbReference>
<dbReference type="InterPro" id="IPR035965">
    <property type="entry name" value="PAS-like_dom_sf"/>
</dbReference>
<dbReference type="SUPFAM" id="SSF55781">
    <property type="entry name" value="GAF domain-like"/>
    <property type="match status" value="1"/>
</dbReference>
<feature type="domain" description="GGDEF" evidence="2">
    <location>
        <begin position="476"/>
        <end position="610"/>
    </location>
</feature>
<dbReference type="InterPro" id="IPR029787">
    <property type="entry name" value="Nucleotide_cyclase"/>
</dbReference>
<accession>A0ABS0GIR0</accession>
<dbReference type="InterPro" id="IPR013655">
    <property type="entry name" value="PAS_fold_3"/>
</dbReference>
<evidence type="ECO:0000259" key="1">
    <source>
        <dbReference type="PROSITE" id="PS50113"/>
    </source>
</evidence>
<dbReference type="PROSITE" id="PS50113">
    <property type="entry name" value="PAC"/>
    <property type="match status" value="1"/>
</dbReference>
<gene>
    <name evidence="3" type="ORF">I1A42_17795</name>
</gene>
<dbReference type="Pfam" id="PF01590">
    <property type="entry name" value="GAF"/>
    <property type="match status" value="1"/>
</dbReference>
<dbReference type="SUPFAM" id="SSF55073">
    <property type="entry name" value="Nucleotide cyclase"/>
    <property type="match status" value="1"/>
</dbReference>